<evidence type="ECO:0000259" key="1">
    <source>
        <dbReference type="Pfam" id="PF12705"/>
    </source>
</evidence>
<comment type="caution">
    <text evidence="2">The sequence shown here is derived from an EMBL/GenBank/DDBJ whole genome shotgun (WGS) entry which is preliminary data.</text>
</comment>
<keyword evidence="3" id="KW-1185">Reference proteome</keyword>
<reference evidence="2" key="1">
    <citation type="journal article" date="2023" name="Antonie Van Leeuwenhoek">
        <title>Mesoterricola silvestris gen. nov., sp. nov., Mesoterricola sediminis sp. nov., Geothrix oryzae sp. nov., Geothrix edaphica sp. nov., Geothrix rubra sp. nov., and Geothrix limicola sp. nov., six novel members of Acidobacteriota isolated from soils.</title>
        <authorList>
            <person name="Itoh H."/>
            <person name="Sugisawa Y."/>
            <person name="Mise K."/>
            <person name="Xu Z."/>
            <person name="Kuniyasu M."/>
            <person name="Ushijima N."/>
            <person name="Kawano K."/>
            <person name="Kobayashi E."/>
            <person name="Shiratori Y."/>
            <person name="Masuda Y."/>
            <person name="Senoo K."/>
        </authorList>
    </citation>
    <scope>NUCLEOTIDE SEQUENCE</scope>
    <source>
        <strain evidence="2">Red802</strain>
    </source>
</reference>
<dbReference type="InterPro" id="IPR038726">
    <property type="entry name" value="PDDEXK_AddAB-type"/>
</dbReference>
<dbReference type="InterPro" id="IPR011604">
    <property type="entry name" value="PDDEXK-like_dom_sf"/>
</dbReference>
<sequence>MSYDPFDGVLLDDPRLPVPGALGMMLHLRVARRLAKSNGWSRPSLDGLKARAGACQELLAQGLLPATVRALRAHGLDLGNPTTPHSLASLVAHLEAYLLEVDRAGYLEPDVALWRAVDLELAGLRGFWIERTAEDGPIAAGLRDLVPARLRALACVPGLEGAAFTLATRKGDATSGLFGSPQPVVEWFLDGLEEHGGGLPNALDLAEPDGWGSAPWVPALENLFEGPLDLAGHEGCFQRGLVEGPVDLLRHGAEQVCAWLDEGIPAKDITLIHPEPHKVGLFLAPILAAEGVALHVRGGLLPLLASEAWSPLWTLLEGVQRLDPCAVSAGLRASRRDDLRRWADLLAVADQDGPLSFEGSFMHLNDWARAGAQATWRELDALRGRTAAAHDWAARLEALAAALRLPTDPEDFFSPLGLMKEAWGNEAWSFADMLTALEAFLESARSSRVPRSPEGLRLVTPDTLLEDWSGARATLILDLSEGAWPGRAADNPDLDWNRKAALNRALLEATRAAEGDAVFPPALQRFWLPRSEHGDQIPRTFQMEAYAFNKVLAMTRERLVALSPGQDAEGRLQAQGPFWNALEGAAPWAPQATAVHSGLRWLWEGREADPRAEARATAALARPEKDALTTQAPEPDRVSGVREVWLKGRPGASPTALEGLARCPFRSLAERVWGLASFDARSRLSMAVGTLVHHVLEAALTPVVGIEDWPAAFLAGAGVAPEAGADALLPVLQDLWTANRETWLAGLGDAIPQEQWPQAVLDLEALLPNAAAALMLDATTPGPTRWEIAFLYPERMPLAEAANWRKTPPLQEGWTRTLFSLEGELGPVDLDLGNGRSLAVMGKVDRIERWDHVEGLSFLRVTDYKTSKKTSLDAYAEAGAPFAAHLQTPLYMLIAEAALPGSLSTAALLPLREEEPAPFTEHLRTLAEAGDSGAWRARLRENLARFDARLETGDFPPTPGDHCQRCELGALCGRPVDVTVETDEGED</sequence>
<evidence type="ECO:0000313" key="3">
    <source>
        <dbReference type="Proteomes" id="UP001165044"/>
    </source>
</evidence>
<evidence type="ECO:0000313" key="2">
    <source>
        <dbReference type="EMBL" id="GLH65880.1"/>
    </source>
</evidence>
<feature type="domain" description="PD-(D/E)XK endonuclease-like" evidence="1">
    <location>
        <begin position="653"/>
        <end position="972"/>
    </location>
</feature>
<dbReference type="Proteomes" id="UP001165044">
    <property type="component" value="Unassembled WGS sequence"/>
</dbReference>
<protein>
    <recommendedName>
        <fullName evidence="1">PD-(D/E)XK endonuclease-like domain-containing protein</fullName>
    </recommendedName>
</protein>
<name>A0ABQ5PUR9_9BACT</name>
<accession>A0ABQ5PUR9</accession>
<dbReference type="Pfam" id="PF12705">
    <property type="entry name" value="PDDEXK_1"/>
    <property type="match status" value="1"/>
</dbReference>
<proteinExistence type="predicted"/>
<gene>
    <name evidence="2" type="ORF">GETHED_02440</name>
</gene>
<organism evidence="2 3">
    <name type="scientific">Geothrix edaphica</name>
    <dbReference type="NCBI Taxonomy" id="2927976"/>
    <lineage>
        <taxon>Bacteria</taxon>
        <taxon>Pseudomonadati</taxon>
        <taxon>Acidobacteriota</taxon>
        <taxon>Holophagae</taxon>
        <taxon>Holophagales</taxon>
        <taxon>Holophagaceae</taxon>
        <taxon>Geothrix</taxon>
    </lineage>
</organism>
<dbReference type="Gene3D" id="3.90.320.10">
    <property type="match status" value="1"/>
</dbReference>
<dbReference type="EMBL" id="BSDC01000001">
    <property type="protein sequence ID" value="GLH65880.1"/>
    <property type="molecule type" value="Genomic_DNA"/>
</dbReference>
<dbReference type="RefSeq" id="WP_285605971.1">
    <property type="nucleotide sequence ID" value="NZ_BSDC01000001.1"/>
</dbReference>